<proteinExistence type="predicted"/>
<dbReference type="EMBL" id="JXTC01000201">
    <property type="protein sequence ID" value="PON82147.1"/>
    <property type="molecule type" value="Genomic_DNA"/>
</dbReference>
<sequence length="71" mass="8611">MVLIFLLPWFHNRCDLKDEKVKVDAPEFDGRLDLGAFLDWFVAMEDYFDWYTMNDERRTRFAKMKLVSSAR</sequence>
<dbReference type="Proteomes" id="UP000237000">
    <property type="component" value="Unassembled WGS sequence"/>
</dbReference>
<evidence type="ECO:0000313" key="1">
    <source>
        <dbReference type="EMBL" id="PON82147.1"/>
    </source>
</evidence>
<dbReference type="InParanoid" id="A0A2P5E9A8"/>
<keyword evidence="2" id="KW-1185">Reference proteome</keyword>
<dbReference type="AlphaFoldDB" id="A0A2P5E9A8"/>
<gene>
    <name evidence="1" type="ORF">TorRG33x02_220470</name>
</gene>
<dbReference type="OrthoDB" id="1166507at2759"/>
<reference evidence="2" key="1">
    <citation type="submission" date="2016-06" db="EMBL/GenBank/DDBJ databases">
        <title>Parallel loss of symbiosis genes in relatives of nitrogen-fixing non-legume Parasponia.</title>
        <authorList>
            <person name="Van Velzen R."/>
            <person name="Holmer R."/>
            <person name="Bu F."/>
            <person name="Rutten L."/>
            <person name="Van Zeijl A."/>
            <person name="Liu W."/>
            <person name="Santuari L."/>
            <person name="Cao Q."/>
            <person name="Sharma T."/>
            <person name="Shen D."/>
            <person name="Roswanjaya Y."/>
            <person name="Wardhani T."/>
            <person name="Kalhor M.S."/>
            <person name="Jansen J."/>
            <person name="Van den Hoogen J."/>
            <person name="Gungor B."/>
            <person name="Hartog M."/>
            <person name="Hontelez J."/>
            <person name="Verver J."/>
            <person name="Yang W.-C."/>
            <person name="Schijlen E."/>
            <person name="Repin R."/>
            <person name="Schilthuizen M."/>
            <person name="Schranz E."/>
            <person name="Heidstra R."/>
            <person name="Miyata K."/>
            <person name="Fedorova E."/>
            <person name="Kohlen W."/>
            <person name="Bisseling T."/>
            <person name="Smit S."/>
            <person name="Geurts R."/>
        </authorList>
    </citation>
    <scope>NUCLEOTIDE SEQUENCE [LARGE SCALE GENOMIC DNA]</scope>
    <source>
        <strain evidence="2">cv. RG33-2</strain>
    </source>
</reference>
<comment type="caution">
    <text evidence="1">The sequence shown here is derived from an EMBL/GenBank/DDBJ whole genome shotgun (WGS) entry which is preliminary data.</text>
</comment>
<accession>A0A2P5E9A8</accession>
<name>A0A2P5E9A8_TREOI</name>
<evidence type="ECO:0000313" key="2">
    <source>
        <dbReference type="Proteomes" id="UP000237000"/>
    </source>
</evidence>
<protein>
    <submittedName>
        <fullName evidence="1">Uncharacterized protein</fullName>
    </submittedName>
</protein>
<organism evidence="1 2">
    <name type="scientific">Trema orientale</name>
    <name type="common">Charcoal tree</name>
    <name type="synonym">Celtis orientalis</name>
    <dbReference type="NCBI Taxonomy" id="63057"/>
    <lineage>
        <taxon>Eukaryota</taxon>
        <taxon>Viridiplantae</taxon>
        <taxon>Streptophyta</taxon>
        <taxon>Embryophyta</taxon>
        <taxon>Tracheophyta</taxon>
        <taxon>Spermatophyta</taxon>
        <taxon>Magnoliopsida</taxon>
        <taxon>eudicotyledons</taxon>
        <taxon>Gunneridae</taxon>
        <taxon>Pentapetalae</taxon>
        <taxon>rosids</taxon>
        <taxon>fabids</taxon>
        <taxon>Rosales</taxon>
        <taxon>Cannabaceae</taxon>
        <taxon>Trema</taxon>
    </lineage>
</organism>